<reference evidence="2 3" key="1">
    <citation type="journal article" date="2003" name="Nature">
        <title>Genome divergence in two Prochlorococcus ecotypes reflects oceanic niche differentiation.</title>
        <authorList>
            <person name="Rocap G."/>
            <person name="Larimer F.W."/>
            <person name="Lamerdin J.E."/>
            <person name="Malfatti S."/>
            <person name="Chain P."/>
            <person name="Ahlgren N.A."/>
            <person name="Arellano A."/>
            <person name="Coleman M."/>
            <person name="Hauser L."/>
            <person name="Hess W.R."/>
            <person name="Johnson Z.I."/>
            <person name="Land M.L."/>
            <person name="Lindell D."/>
            <person name="Post A.F."/>
            <person name="Regala W."/>
            <person name="Shah M."/>
            <person name="Shaw S.L."/>
            <person name="Steglich C."/>
            <person name="Sullivan M.B."/>
            <person name="Ting C.S."/>
            <person name="Tolonen A."/>
            <person name="Webb E.A."/>
            <person name="Zinser E.R."/>
            <person name="Chisholm S.W."/>
        </authorList>
    </citation>
    <scope>NUCLEOTIDE SEQUENCE [LARGE SCALE GENOMIC DNA]</scope>
    <source>
        <strain evidence="3">MIT 9313</strain>
    </source>
</reference>
<protein>
    <submittedName>
        <fullName evidence="2">Uncharacterized protein</fullName>
    </submittedName>
</protein>
<feature type="compositionally biased region" description="Polar residues" evidence="1">
    <location>
        <begin position="15"/>
        <end position="52"/>
    </location>
</feature>
<dbReference type="Proteomes" id="UP000001423">
    <property type="component" value="Chromosome"/>
</dbReference>
<accession>B9ESR9</accession>
<dbReference type="AlphaFoldDB" id="B9ESR9"/>
<gene>
    <name evidence="2" type="ordered locus">PMT_2905</name>
</gene>
<dbReference type="HOGENOM" id="CLU_3083552_0_0_3"/>
<sequence length="52" mass="5835">MRRNAVPVHEHYDRLSQTTTSNCFSKTKTSAETQASNHQQANTCLPQQSTCP</sequence>
<keyword evidence="3" id="KW-1185">Reference proteome</keyword>
<evidence type="ECO:0000313" key="2">
    <source>
        <dbReference type="EMBL" id="CAX32423.1"/>
    </source>
</evidence>
<feature type="region of interest" description="Disordered" evidence="1">
    <location>
        <begin position="1"/>
        <end position="52"/>
    </location>
</feature>
<organism evidence="2 3">
    <name type="scientific">Prochlorococcus marinus (strain MIT 9313)</name>
    <dbReference type="NCBI Taxonomy" id="74547"/>
    <lineage>
        <taxon>Bacteria</taxon>
        <taxon>Bacillati</taxon>
        <taxon>Cyanobacteriota</taxon>
        <taxon>Cyanophyceae</taxon>
        <taxon>Synechococcales</taxon>
        <taxon>Prochlorococcaceae</taxon>
        <taxon>Prochlorococcus</taxon>
    </lineage>
</organism>
<dbReference type="EMBL" id="BX548175">
    <property type="protein sequence ID" value="CAX32423.1"/>
    <property type="molecule type" value="Genomic_DNA"/>
</dbReference>
<evidence type="ECO:0000256" key="1">
    <source>
        <dbReference type="SAM" id="MobiDB-lite"/>
    </source>
</evidence>
<dbReference type="KEGG" id="pmt:PMT_2905"/>
<name>B9ESR9_PROMM</name>
<evidence type="ECO:0000313" key="3">
    <source>
        <dbReference type="Proteomes" id="UP000001423"/>
    </source>
</evidence>
<proteinExistence type="predicted"/>